<dbReference type="PANTHER" id="PTHR43527:SF2">
    <property type="entry name" value="4-DIPHOSPHOCYTIDYL-2-C-METHYL-D-ERYTHRITOL KINASE, CHLOROPLASTIC"/>
    <property type="match status" value="1"/>
</dbReference>
<reference evidence="6" key="1">
    <citation type="submission" date="2020-05" db="EMBL/GenBank/DDBJ databases">
        <authorList>
            <person name="Chiriac C."/>
            <person name="Salcher M."/>
            <person name="Ghai R."/>
            <person name="Kavagutti S V."/>
        </authorList>
    </citation>
    <scope>NUCLEOTIDE SEQUENCE</scope>
</reference>
<dbReference type="InterPro" id="IPR036554">
    <property type="entry name" value="GHMP_kinase_C_sf"/>
</dbReference>
<dbReference type="InterPro" id="IPR006204">
    <property type="entry name" value="GHMP_kinase_N_dom"/>
</dbReference>
<dbReference type="GO" id="GO:0005524">
    <property type="term" value="F:ATP binding"/>
    <property type="evidence" value="ECO:0007669"/>
    <property type="project" value="UniProtKB-KW"/>
</dbReference>
<keyword evidence="3" id="KW-0418">Kinase</keyword>
<evidence type="ECO:0000256" key="4">
    <source>
        <dbReference type="ARBA" id="ARBA00022840"/>
    </source>
</evidence>
<dbReference type="AlphaFoldDB" id="A0A6J7DRD9"/>
<accession>A0A6J7DRD9</accession>
<dbReference type="SUPFAM" id="SSF54211">
    <property type="entry name" value="Ribosomal protein S5 domain 2-like"/>
    <property type="match status" value="1"/>
</dbReference>
<evidence type="ECO:0000259" key="5">
    <source>
        <dbReference type="Pfam" id="PF00288"/>
    </source>
</evidence>
<organism evidence="6">
    <name type="scientific">freshwater metagenome</name>
    <dbReference type="NCBI Taxonomy" id="449393"/>
    <lineage>
        <taxon>unclassified sequences</taxon>
        <taxon>metagenomes</taxon>
        <taxon>ecological metagenomes</taxon>
    </lineage>
</organism>
<feature type="domain" description="GHMP kinase N-terminal" evidence="5">
    <location>
        <begin position="65"/>
        <end position="128"/>
    </location>
</feature>
<dbReference type="Gene3D" id="3.30.230.10">
    <property type="match status" value="1"/>
</dbReference>
<dbReference type="GO" id="GO:0016114">
    <property type="term" value="P:terpenoid biosynthetic process"/>
    <property type="evidence" value="ECO:0007669"/>
    <property type="project" value="InterPro"/>
</dbReference>
<keyword evidence="1" id="KW-0808">Transferase</keyword>
<dbReference type="SUPFAM" id="SSF55060">
    <property type="entry name" value="GHMP Kinase, C-terminal domain"/>
    <property type="match status" value="1"/>
</dbReference>
<gene>
    <name evidence="6" type="ORF">UFOPK3381_00870</name>
</gene>
<dbReference type="PIRSF" id="PIRSF010376">
    <property type="entry name" value="IspE"/>
    <property type="match status" value="1"/>
</dbReference>
<proteinExistence type="inferred from homology"/>
<protein>
    <submittedName>
        <fullName evidence="6">Unannotated protein</fullName>
    </submittedName>
</protein>
<dbReference type="PANTHER" id="PTHR43527">
    <property type="entry name" value="4-DIPHOSPHOCYTIDYL-2-C-METHYL-D-ERYTHRITOL KINASE, CHLOROPLASTIC"/>
    <property type="match status" value="1"/>
</dbReference>
<keyword evidence="4" id="KW-0067">ATP-binding</keyword>
<sequence length="245" mass="25638">MTVLVAPAKLTWFLEVTARRSDGYHVLRSEMVALDLVDTLTFSTGTGVTFHGSRPGVSALDVTENLVTRTLSLVGREARVEVTKQIPLGGGLGGGSANAAAVLRWAGFTDLAAAAELGGDVPFCLVGGRALVEGVGEIVRPLEFQERTVTLFLPQFSVNTAACYRAFDALEQAPSGRNHLTAAAWSVEPRLKDLMGWIDANFGVSVLAGSGSTVFVEGDVADGTSKILESPVGPVEVLVAKTIPA</sequence>
<dbReference type="HAMAP" id="MF_00061">
    <property type="entry name" value="IspE"/>
    <property type="match status" value="1"/>
</dbReference>
<dbReference type="InterPro" id="IPR020568">
    <property type="entry name" value="Ribosomal_Su5_D2-typ_SF"/>
</dbReference>
<dbReference type="GO" id="GO:0050515">
    <property type="term" value="F:4-(cytidine 5'-diphospho)-2-C-methyl-D-erythritol kinase activity"/>
    <property type="evidence" value="ECO:0007669"/>
    <property type="project" value="InterPro"/>
</dbReference>
<dbReference type="InterPro" id="IPR014721">
    <property type="entry name" value="Ribsml_uS5_D2-typ_fold_subgr"/>
</dbReference>
<dbReference type="EMBL" id="CAFBLN010000032">
    <property type="protein sequence ID" value="CAB4872128.1"/>
    <property type="molecule type" value="Genomic_DNA"/>
</dbReference>
<evidence type="ECO:0000313" key="6">
    <source>
        <dbReference type="EMBL" id="CAB4872128.1"/>
    </source>
</evidence>
<name>A0A6J7DRD9_9ZZZZ</name>
<dbReference type="Gene3D" id="3.30.70.890">
    <property type="entry name" value="GHMP kinase, C-terminal domain"/>
    <property type="match status" value="1"/>
</dbReference>
<dbReference type="Pfam" id="PF00288">
    <property type="entry name" value="GHMP_kinases_N"/>
    <property type="match status" value="1"/>
</dbReference>
<evidence type="ECO:0000256" key="1">
    <source>
        <dbReference type="ARBA" id="ARBA00022679"/>
    </source>
</evidence>
<dbReference type="InterPro" id="IPR004424">
    <property type="entry name" value="IspE"/>
</dbReference>
<evidence type="ECO:0000256" key="2">
    <source>
        <dbReference type="ARBA" id="ARBA00022741"/>
    </source>
</evidence>
<keyword evidence="2" id="KW-0547">Nucleotide-binding</keyword>
<evidence type="ECO:0000256" key="3">
    <source>
        <dbReference type="ARBA" id="ARBA00022777"/>
    </source>
</evidence>